<dbReference type="InterPro" id="IPR025291">
    <property type="entry name" value="DUF4153"/>
</dbReference>
<dbReference type="EMBL" id="CP048711">
    <property type="protein sequence ID" value="QIB64845.1"/>
    <property type="molecule type" value="Genomic_DNA"/>
</dbReference>
<feature type="transmembrane region" description="Helical" evidence="1">
    <location>
        <begin position="356"/>
        <end position="376"/>
    </location>
</feature>
<feature type="transmembrane region" description="Helical" evidence="1">
    <location>
        <begin position="188"/>
        <end position="204"/>
    </location>
</feature>
<gene>
    <name evidence="2" type="ORF">G3T16_05025</name>
</gene>
<feature type="transmembrane region" description="Helical" evidence="1">
    <location>
        <begin position="69"/>
        <end position="86"/>
    </location>
</feature>
<feature type="transmembrane region" description="Helical" evidence="1">
    <location>
        <begin position="12"/>
        <end position="31"/>
    </location>
</feature>
<evidence type="ECO:0000313" key="2">
    <source>
        <dbReference type="EMBL" id="QIB64845.1"/>
    </source>
</evidence>
<accession>A0A6C0U3A4</accession>
<dbReference type="Pfam" id="PF13687">
    <property type="entry name" value="DUF4153"/>
    <property type="match status" value="1"/>
</dbReference>
<reference evidence="2 3" key="1">
    <citation type="submission" date="2020-02" db="EMBL/GenBank/DDBJ databases">
        <title>Genome sequencing for Kineobactrum sp. M2.</title>
        <authorList>
            <person name="Park S.-J."/>
        </authorList>
    </citation>
    <scope>NUCLEOTIDE SEQUENCE [LARGE SCALE GENOMIC DNA]</scope>
    <source>
        <strain evidence="2 3">M2</strain>
    </source>
</reference>
<evidence type="ECO:0000256" key="1">
    <source>
        <dbReference type="SAM" id="Phobius"/>
    </source>
</evidence>
<keyword evidence="3" id="KW-1185">Reference proteome</keyword>
<organism evidence="2 3">
    <name type="scientific">Kineobactrum salinum</name>
    <dbReference type="NCBI Taxonomy" id="2708301"/>
    <lineage>
        <taxon>Bacteria</taxon>
        <taxon>Pseudomonadati</taxon>
        <taxon>Pseudomonadota</taxon>
        <taxon>Gammaproteobacteria</taxon>
        <taxon>Cellvibrionales</taxon>
        <taxon>Halieaceae</taxon>
        <taxon>Kineobactrum</taxon>
    </lineage>
</organism>
<dbReference type="Proteomes" id="UP000477680">
    <property type="component" value="Chromosome"/>
</dbReference>
<feature type="transmembrane region" description="Helical" evidence="1">
    <location>
        <begin position="289"/>
        <end position="310"/>
    </location>
</feature>
<feature type="transmembrane region" description="Helical" evidence="1">
    <location>
        <begin position="322"/>
        <end position="344"/>
    </location>
</feature>
<evidence type="ECO:0000313" key="3">
    <source>
        <dbReference type="Proteomes" id="UP000477680"/>
    </source>
</evidence>
<dbReference type="AlphaFoldDB" id="A0A6C0U3A4"/>
<name>A0A6C0U3A4_9GAMM</name>
<keyword evidence="1" id="KW-0812">Transmembrane</keyword>
<feature type="transmembrane region" description="Helical" evidence="1">
    <location>
        <begin position="224"/>
        <end position="242"/>
    </location>
</feature>
<feature type="transmembrane region" description="Helical" evidence="1">
    <location>
        <begin position="248"/>
        <end position="269"/>
    </location>
</feature>
<proteinExistence type="predicted"/>
<keyword evidence="1" id="KW-0472">Membrane</keyword>
<feature type="transmembrane region" description="Helical" evidence="1">
    <location>
        <begin position="146"/>
        <end position="168"/>
    </location>
</feature>
<protein>
    <submittedName>
        <fullName evidence="2">DUF4153 domain-containing protein</fullName>
    </submittedName>
</protein>
<dbReference type="RefSeq" id="WP_163494094.1">
    <property type="nucleotide sequence ID" value="NZ_CP048711.1"/>
</dbReference>
<dbReference type="KEGG" id="kim:G3T16_05025"/>
<sequence length="591" mass="66337">MNNTISNENRLALIILAVGQSLVLLLLHKAINHTVWPATAPVWLHALYTAAIGLPLFLYLGATHWRERANGIAAVILGGVLFWLGWHNGWLSTPLLEDAGYQYKGGIFSLGCGLFVALFILAFFFRTWREHGRLDYTGLLENSWRNALTLSFLGLFILVFWLLLFLWSKLFDVIGIDFFAELFSEPEFIYPVTGLVGGWGLGLIRSRESMIATVRKLCEVLIRALLPLVALILMLFLAALPFTGLKPLWNTGFAASLMLWLAAILLYFFNAVSAEHEQPFDNAPWLRRLLLAALLLLPATAILAGWSLGLRIDQYGLTVARLWGAFVTLFIGLFSLGYAALAVLDQRLHPARFRRWNTLLGAALASALVLVHTPVLDFHKWSAQSQVARLENGSTKPEEFDAVYLRFNLGTYGTDALKALQASAWAEDDITLKNRIDTALTATSRWQRQTPAQQDDTDWRRAQFRLLPGTELSDEFLEALAPAEHGIHLCMAGDAHCILGDFEYRGQRYRVSTSTRSYHRLSPAWQWLDNEWHLIGTVRRFGCKGQAGVDLEQAFTPIDSSAFFLFSNGACLYQLQPSGSHVRKSLIDREN</sequence>
<feature type="transmembrane region" description="Helical" evidence="1">
    <location>
        <begin position="43"/>
        <end position="62"/>
    </location>
</feature>
<keyword evidence="1" id="KW-1133">Transmembrane helix</keyword>
<feature type="transmembrane region" description="Helical" evidence="1">
    <location>
        <begin position="106"/>
        <end position="125"/>
    </location>
</feature>